<protein>
    <submittedName>
        <fullName evidence="2">Uncharacterized protein</fullName>
    </submittedName>
</protein>
<dbReference type="OrthoDB" id="4153178at2759"/>
<accession>A0A2S4PSH5</accession>
<proteinExistence type="predicted"/>
<reference evidence="2 3" key="1">
    <citation type="submission" date="2017-10" db="EMBL/GenBank/DDBJ databases">
        <title>Development of genomic resources for the powdery mildew, Erysiphe pulchra.</title>
        <authorList>
            <person name="Wadl P.A."/>
            <person name="Mack B.M."/>
            <person name="Moore G."/>
            <person name="Beltz S.B."/>
        </authorList>
    </citation>
    <scope>NUCLEOTIDE SEQUENCE [LARGE SCALE GENOMIC DNA]</scope>
    <source>
        <strain evidence="2">Cflorida</strain>
    </source>
</reference>
<dbReference type="AlphaFoldDB" id="A0A2S4PSH5"/>
<feature type="compositionally biased region" description="Polar residues" evidence="1">
    <location>
        <begin position="11"/>
        <end position="32"/>
    </location>
</feature>
<feature type="region of interest" description="Disordered" evidence="1">
    <location>
        <begin position="645"/>
        <end position="669"/>
    </location>
</feature>
<organism evidence="2 3">
    <name type="scientific">Erysiphe pulchra</name>
    <dbReference type="NCBI Taxonomy" id="225359"/>
    <lineage>
        <taxon>Eukaryota</taxon>
        <taxon>Fungi</taxon>
        <taxon>Dikarya</taxon>
        <taxon>Ascomycota</taxon>
        <taxon>Pezizomycotina</taxon>
        <taxon>Leotiomycetes</taxon>
        <taxon>Erysiphales</taxon>
        <taxon>Erysiphaceae</taxon>
        <taxon>Erysiphe</taxon>
    </lineage>
</organism>
<feature type="compositionally biased region" description="Polar residues" evidence="1">
    <location>
        <begin position="647"/>
        <end position="658"/>
    </location>
</feature>
<dbReference type="EMBL" id="PEDP01000772">
    <property type="protein sequence ID" value="POS84987.1"/>
    <property type="molecule type" value="Genomic_DNA"/>
</dbReference>
<feature type="region of interest" description="Disordered" evidence="1">
    <location>
        <begin position="357"/>
        <end position="386"/>
    </location>
</feature>
<feature type="compositionally biased region" description="Polar residues" evidence="1">
    <location>
        <begin position="179"/>
        <end position="196"/>
    </location>
</feature>
<sequence>MPSQYDPIPNRRSQSNRTPLLQRSESETNSNIRPAIRLVPKTPPRLLGSNDEDNAYYYSRTPLPTHPSQFLIPRKVVAGVSASHFQISEFQNPSKNGNKSFSLTAEPTPIKSVQTLTNSQPRNRAVLASTGSPTSKPSVKKRQLRIHEDSKTFSLCIPSNDEGLESETGASRRQDVMSTNPISIHPSDSVSSQASSLGPGIEKKRSEQGSITNTLIKTSSIQPMRIANDSVTTPVSEKSKRKLSIDSINSSPYNYEFIGGLRKVAETPDHKHQSSTSPAHLSSLLQLSDEVSSSTVPYDLLSKPSFSSTISTSSETTNYKTYGEVSVSESTSPTVTLSPLPATREFAILSEKKHSLDLDRTSPASEKQRKSHEVLRGSSHSNLSLDYQNTHPRSLIVSPLKQKVQKVQLSSLSLNPREALQSFFNSKSLIQFPFYTYNLSQSQIVSSSWAETLSLYPPRSHMNEYPHQWSSQLSTVLSVSEGSDQDARSWSEDSRNSIDSRGRKISAGTSQELISPISRNMSWNDSTIERPASAFKKLRRNSTSPIRTVIEQDEHGDGITDMHNMRVKPLRRRTSGYLSSASSENGRTNTMRSSMSTHSMNLTLALLPAWAKLYYGGGERRLIHSSRSSIGGIDSRTSSFRRFSLSPDQITNLPSSQKLPKDKNARRRSTIEVDTNVTNLHDGTERQRHSSMPLATWNVANLWSPHLRPDKRSKRNCTWGPPPVDSGADAAWMIASVLPLPHLPVEEMRDEDRLSPNLDIFKNERDINAIDEARYESAAWWRRLNRYMSILGVLIIAAV</sequence>
<feature type="compositionally biased region" description="Basic and acidic residues" evidence="1">
    <location>
        <begin position="357"/>
        <end position="375"/>
    </location>
</feature>
<feature type="compositionally biased region" description="Basic and acidic residues" evidence="1">
    <location>
        <begin position="485"/>
        <end position="502"/>
    </location>
</feature>
<comment type="caution">
    <text evidence="2">The sequence shown here is derived from an EMBL/GenBank/DDBJ whole genome shotgun (WGS) entry which is preliminary data.</text>
</comment>
<feature type="compositionally biased region" description="Polar residues" evidence="1">
    <location>
        <begin position="576"/>
        <end position="593"/>
    </location>
</feature>
<evidence type="ECO:0000256" key="1">
    <source>
        <dbReference type="SAM" id="MobiDB-lite"/>
    </source>
</evidence>
<dbReference type="STRING" id="225359.A0A2S4PSH5"/>
<keyword evidence="3" id="KW-1185">Reference proteome</keyword>
<evidence type="ECO:0000313" key="2">
    <source>
        <dbReference type="EMBL" id="POS84987.1"/>
    </source>
</evidence>
<feature type="region of interest" description="Disordered" evidence="1">
    <location>
        <begin position="574"/>
        <end position="593"/>
    </location>
</feature>
<name>A0A2S4PSH5_9PEZI</name>
<dbReference type="Proteomes" id="UP000237438">
    <property type="component" value="Unassembled WGS sequence"/>
</dbReference>
<evidence type="ECO:0000313" key="3">
    <source>
        <dbReference type="Proteomes" id="UP000237438"/>
    </source>
</evidence>
<feature type="non-terminal residue" evidence="2">
    <location>
        <position position="799"/>
    </location>
</feature>
<feature type="region of interest" description="Disordered" evidence="1">
    <location>
        <begin position="1"/>
        <end position="33"/>
    </location>
</feature>
<gene>
    <name evidence="2" type="ORF">EPUL_003678</name>
</gene>
<feature type="region of interest" description="Disordered" evidence="1">
    <location>
        <begin position="484"/>
        <end position="510"/>
    </location>
</feature>
<feature type="region of interest" description="Disordered" evidence="1">
    <location>
        <begin position="179"/>
        <end position="210"/>
    </location>
</feature>